<name>A0AAV1K713_9NEOP</name>
<comment type="caution">
    <text evidence="2">The sequence shown here is derived from an EMBL/GenBank/DDBJ whole genome shotgun (WGS) entry which is preliminary data.</text>
</comment>
<accession>A0AAV1K713</accession>
<protein>
    <recommendedName>
        <fullName evidence="1">Reverse transcriptase domain-containing protein</fullName>
    </recommendedName>
</protein>
<dbReference type="Proteomes" id="UP001314205">
    <property type="component" value="Unassembled WGS sequence"/>
</dbReference>
<dbReference type="GO" id="GO:0071897">
    <property type="term" value="P:DNA biosynthetic process"/>
    <property type="evidence" value="ECO:0007669"/>
    <property type="project" value="UniProtKB-ARBA"/>
</dbReference>
<keyword evidence="3" id="KW-1185">Reference proteome</keyword>
<reference evidence="2 3" key="1">
    <citation type="submission" date="2023-11" db="EMBL/GenBank/DDBJ databases">
        <authorList>
            <person name="Hedman E."/>
            <person name="Englund M."/>
            <person name="Stromberg M."/>
            <person name="Nyberg Akerstrom W."/>
            <person name="Nylinder S."/>
            <person name="Jareborg N."/>
            <person name="Kallberg Y."/>
            <person name="Kronander E."/>
        </authorList>
    </citation>
    <scope>NUCLEOTIDE SEQUENCE [LARGE SCALE GENOMIC DNA]</scope>
</reference>
<dbReference type="AlphaFoldDB" id="A0AAV1K713"/>
<dbReference type="EMBL" id="CAVLGL010000001">
    <property type="protein sequence ID" value="CAK1578640.1"/>
    <property type="molecule type" value="Genomic_DNA"/>
</dbReference>
<dbReference type="Pfam" id="PF00078">
    <property type="entry name" value="RVT_1"/>
    <property type="match status" value="1"/>
</dbReference>
<dbReference type="InterPro" id="IPR000477">
    <property type="entry name" value="RT_dom"/>
</dbReference>
<evidence type="ECO:0000313" key="2">
    <source>
        <dbReference type="EMBL" id="CAK1578640.1"/>
    </source>
</evidence>
<proteinExistence type="predicted"/>
<dbReference type="PANTHER" id="PTHR47027:SF29">
    <property type="entry name" value="C2H2-TYPE DOMAIN-CONTAINING PROTEIN"/>
    <property type="match status" value="1"/>
</dbReference>
<feature type="domain" description="Reverse transcriptase" evidence="1">
    <location>
        <begin position="7"/>
        <end position="127"/>
    </location>
</feature>
<evidence type="ECO:0000313" key="3">
    <source>
        <dbReference type="Proteomes" id="UP001314205"/>
    </source>
</evidence>
<dbReference type="SUPFAM" id="SSF56672">
    <property type="entry name" value="DNA/RNA polymerases"/>
    <property type="match status" value="1"/>
</dbReference>
<organism evidence="2 3">
    <name type="scientific">Parnassius mnemosyne</name>
    <name type="common">clouded apollo</name>
    <dbReference type="NCBI Taxonomy" id="213953"/>
    <lineage>
        <taxon>Eukaryota</taxon>
        <taxon>Metazoa</taxon>
        <taxon>Ecdysozoa</taxon>
        <taxon>Arthropoda</taxon>
        <taxon>Hexapoda</taxon>
        <taxon>Insecta</taxon>
        <taxon>Pterygota</taxon>
        <taxon>Neoptera</taxon>
        <taxon>Endopterygota</taxon>
        <taxon>Lepidoptera</taxon>
        <taxon>Glossata</taxon>
        <taxon>Ditrysia</taxon>
        <taxon>Papilionoidea</taxon>
        <taxon>Papilionidae</taxon>
        <taxon>Parnassiinae</taxon>
        <taxon>Parnassini</taxon>
        <taxon>Parnassius</taxon>
        <taxon>Driopa</taxon>
    </lineage>
</organism>
<sequence length="242" mass="27154">MMEIGIPTKLVRLTEMTLRNSQSVVRVQTNVSEPLRTNDGLRQGDALSCLLFNIALDKCIRDSKIETIGTIYHKSVKILGCADDLDVIGRSLPAMESAYLALKKSAAEADLQLSLNMAKTKYLKASKDQQILLQGVNIGSNTFASVNDFVYLGSLLTDNNDVSSEISRRIMAANKCYFGLLRYLRSKLLSRSIKLLLYKTLLRPILTYGSECWVLSKKDENSSMVFERKILRRIFGAVMENK</sequence>
<dbReference type="InterPro" id="IPR043502">
    <property type="entry name" value="DNA/RNA_pol_sf"/>
</dbReference>
<evidence type="ECO:0000259" key="1">
    <source>
        <dbReference type="Pfam" id="PF00078"/>
    </source>
</evidence>
<dbReference type="PANTHER" id="PTHR47027">
    <property type="entry name" value="REVERSE TRANSCRIPTASE DOMAIN-CONTAINING PROTEIN"/>
    <property type="match status" value="1"/>
</dbReference>
<gene>
    <name evidence="2" type="ORF">PARMNEM_LOCUS694</name>
</gene>